<protein>
    <submittedName>
        <fullName evidence="1">Uncharacterized protein</fullName>
    </submittedName>
</protein>
<dbReference type="Proteomes" id="UP000821845">
    <property type="component" value="Chromosome 5"/>
</dbReference>
<gene>
    <name evidence="1" type="ORF">HPB50_012609</name>
</gene>
<proteinExistence type="predicted"/>
<comment type="caution">
    <text evidence="1">The sequence shown here is derived from an EMBL/GenBank/DDBJ whole genome shotgun (WGS) entry which is preliminary data.</text>
</comment>
<accession>A0ACB7S960</accession>
<dbReference type="EMBL" id="CM023485">
    <property type="protein sequence ID" value="KAH6930304.1"/>
    <property type="molecule type" value="Genomic_DNA"/>
</dbReference>
<sequence>MLSPSANQKLLTNARSPPAAIMNARVTAREKWSSHMEFLCSCIGNSVGLGNLWRFPYVAYKNGGAAFLVPYIAINMLVGRPIYYLELLLGQFSSSGPLGAFRLSPMFQGNAFGMMWGAFITTIYYQVVLTYAFLYLFHSFKRPLPWTDCFKWWGATLDGCYRRTTEGGSGQRLCDNVRRNLVAAGLNDTGAEHLVVVSYMNHTVLVSQNEYAARFAGCLNANASSTEAFYNDYVLNVSPRIEDTGELQQALVICYGLCWTLIFLAIFKGIQVSGKVALITATAPYFMLSVMLLRGITLPGASIGLRYLLLPRWEALFDGQVWAAATEQVFYSLSIGTGGLVLYGSFQEFRADMHESVRIICIMDFLTSAFASLVIFSVLGNLAHTLDVPIAEVVSAGPGLAFITYPEALSLLTLPNLWSVLFFTMLFMLGIDSQMANCEFVIKSVQDLFPPLEGRREVATFLYCVSCFLIGLPLTTRAGLYILTILDNYLGALIVLFTCFGETLIVAWVYGIDRFCFDIAFMTGRCPSYYFLAAIKYVSPVVLGTFLVYTLATLPRSTVGDYVLPIWADGYGWLLAIVGMAAVVLIAVARVVQCGGDWWKALSPDPDWGPYETKYRVRYFDQLEQSGIAAIYYPVANDARSAIGAFRSPIARNIAIN</sequence>
<organism evidence="1 2">
    <name type="scientific">Hyalomma asiaticum</name>
    <name type="common">Tick</name>
    <dbReference type="NCBI Taxonomy" id="266040"/>
    <lineage>
        <taxon>Eukaryota</taxon>
        <taxon>Metazoa</taxon>
        <taxon>Ecdysozoa</taxon>
        <taxon>Arthropoda</taxon>
        <taxon>Chelicerata</taxon>
        <taxon>Arachnida</taxon>
        <taxon>Acari</taxon>
        <taxon>Parasitiformes</taxon>
        <taxon>Ixodida</taxon>
        <taxon>Ixodoidea</taxon>
        <taxon>Ixodidae</taxon>
        <taxon>Hyalomminae</taxon>
        <taxon>Hyalomma</taxon>
    </lineage>
</organism>
<keyword evidence="2" id="KW-1185">Reference proteome</keyword>
<evidence type="ECO:0000313" key="2">
    <source>
        <dbReference type="Proteomes" id="UP000821845"/>
    </source>
</evidence>
<reference evidence="1" key="1">
    <citation type="submission" date="2020-05" db="EMBL/GenBank/DDBJ databases">
        <title>Large-scale comparative analyses of tick genomes elucidate their genetic diversity and vector capacities.</title>
        <authorList>
            <person name="Jia N."/>
            <person name="Wang J."/>
            <person name="Shi W."/>
            <person name="Du L."/>
            <person name="Sun Y."/>
            <person name="Zhan W."/>
            <person name="Jiang J."/>
            <person name="Wang Q."/>
            <person name="Zhang B."/>
            <person name="Ji P."/>
            <person name="Sakyi L.B."/>
            <person name="Cui X."/>
            <person name="Yuan T."/>
            <person name="Jiang B."/>
            <person name="Yang W."/>
            <person name="Lam T.T.-Y."/>
            <person name="Chang Q."/>
            <person name="Ding S."/>
            <person name="Wang X."/>
            <person name="Zhu J."/>
            <person name="Ruan X."/>
            <person name="Zhao L."/>
            <person name="Wei J."/>
            <person name="Que T."/>
            <person name="Du C."/>
            <person name="Cheng J."/>
            <person name="Dai P."/>
            <person name="Han X."/>
            <person name="Huang E."/>
            <person name="Gao Y."/>
            <person name="Liu J."/>
            <person name="Shao H."/>
            <person name="Ye R."/>
            <person name="Li L."/>
            <person name="Wei W."/>
            <person name="Wang X."/>
            <person name="Wang C."/>
            <person name="Yang T."/>
            <person name="Huo Q."/>
            <person name="Li W."/>
            <person name="Guo W."/>
            <person name="Chen H."/>
            <person name="Zhou L."/>
            <person name="Ni X."/>
            <person name="Tian J."/>
            <person name="Zhou Y."/>
            <person name="Sheng Y."/>
            <person name="Liu T."/>
            <person name="Pan Y."/>
            <person name="Xia L."/>
            <person name="Li J."/>
            <person name="Zhao F."/>
            <person name="Cao W."/>
        </authorList>
    </citation>
    <scope>NUCLEOTIDE SEQUENCE</scope>
    <source>
        <strain evidence="1">Hyas-2018</strain>
    </source>
</reference>
<evidence type="ECO:0000313" key="1">
    <source>
        <dbReference type="EMBL" id="KAH6930304.1"/>
    </source>
</evidence>
<name>A0ACB7S960_HYAAI</name>